<keyword evidence="1" id="KW-0472">Membrane</keyword>
<keyword evidence="1" id="KW-1133">Transmembrane helix</keyword>
<feature type="transmembrane region" description="Helical" evidence="1">
    <location>
        <begin position="59"/>
        <end position="86"/>
    </location>
</feature>
<evidence type="ECO:0000256" key="1">
    <source>
        <dbReference type="SAM" id="Phobius"/>
    </source>
</evidence>
<feature type="transmembrane region" description="Helical" evidence="1">
    <location>
        <begin position="18"/>
        <end position="39"/>
    </location>
</feature>
<evidence type="ECO:0008006" key="4">
    <source>
        <dbReference type="Google" id="ProtNLM"/>
    </source>
</evidence>
<reference evidence="2 3" key="1">
    <citation type="submission" date="2020-02" db="EMBL/GenBank/DDBJ databases">
        <title>Pseudomonas Putida W5 Complete Genome Assembly.</title>
        <authorList>
            <person name="Yuan Z.-C."/>
            <person name="Shaw G.A."/>
            <person name="Cusano A.D."/>
            <person name="Caddey B.J."/>
            <person name="Weselowski B.J."/>
        </authorList>
    </citation>
    <scope>NUCLEOTIDE SEQUENCE [LARGE SCALE GENOMIC DNA]</scope>
    <source>
        <strain evidence="2 3">W5</strain>
    </source>
</reference>
<dbReference type="Proteomes" id="UP000464480">
    <property type="component" value="Chromosome"/>
</dbReference>
<name>A0A6I6XYH8_PSEPU</name>
<organism evidence="2 3">
    <name type="scientific">Pseudomonas putida</name>
    <name type="common">Arthrobacter siderocapsulatus</name>
    <dbReference type="NCBI Taxonomy" id="303"/>
    <lineage>
        <taxon>Bacteria</taxon>
        <taxon>Pseudomonadati</taxon>
        <taxon>Pseudomonadota</taxon>
        <taxon>Gammaproteobacteria</taxon>
        <taxon>Pseudomonadales</taxon>
        <taxon>Pseudomonadaceae</taxon>
        <taxon>Pseudomonas</taxon>
    </lineage>
</organism>
<evidence type="ECO:0000313" key="3">
    <source>
        <dbReference type="Proteomes" id="UP000464480"/>
    </source>
</evidence>
<evidence type="ECO:0000313" key="2">
    <source>
        <dbReference type="EMBL" id="QHG65311.1"/>
    </source>
</evidence>
<proteinExistence type="predicted"/>
<dbReference type="EMBL" id="CP026115">
    <property type="protein sequence ID" value="QHG65311.1"/>
    <property type="molecule type" value="Genomic_DNA"/>
</dbReference>
<keyword evidence="1" id="KW-0812">Transmembrane</keyword>
<dbReference type="AlphaFoldDB" id="A0A6I6XYH8"/>
<sequence length="185" mass="21114">MTIQPHEFHARSPHLFRLMAFATGLATLILGILSAYWLGSYLLPLFGRLLTNAPIVVTPYLVFMLIAMCTVTPIIVVTSLHACWRAKKFDPAPQSRMFRFQHNSYKLTLWSMIYIAPTLALLVTFGLWAKGYTPCQKLLISGSAWKVYWVNDVRYCFKPDFYNSDEQPCKRVGNRAICTQADGQQ</sequence>
<protein>
    <recommendedName>
        <fullName evidence="4">Transmembrane protein</fullName>
    </recommendedName>
</protein>
<feature type="transmembrane region" description="Helical" evidence="1">
    <location>
        <begin position="107"/>
        <end position="129"/>
    </location>
</feature>
<dbReference type="RefSeq" id="WP_159410657.1">
    <property type="nucleotide sequence ID" value="NZ_CP026115.2"/>
</dbReference>
<gene>
    <name evidence="2" type="ORF">C2H86_13240</name>
</gene>
<accession>A0A6I6XYH8</accession>